<dbReference type="EMBL" id="CAQQ02095255">
    <property type="status" value="NOT_ANNOTATED_CDS"/>
    <property type="molecule type" value="Genomic_DNA"/>
</dbReference>
<dbReference type="EnsemblMetazoa" id="MESCA006344-RA">
    <property type="protein sequence ID" value="MESCA006344-PA"/>
    <property type="gene ID" value="MESCA006344"/>
</dbReference>
<dbReference type="OMA" id="TIFINYF"/>
<sequence>ILNCKSLFAITKDLYSYQNTTKTIFINYFAQMDKFQKLFTSTMLYDPVRKKEHSQNYESERDTCLECFSKWNEQEQVEFVENLLSRMCHYQHGHVDQYLKPMLQRDFITLLPIK</sequence>
<evidence type="ECO:0000313" key="3">
    <source>
        <dbReference type="EnsemblMetazoa" id="MESCA006344-PA"/>
    </source>
</evidence>
<dbReference type="EMBL" id="CAQQ02095256">
    <property type="status" value="NOT_ANNOTATED_CDS"/>
    <property type="molecule type" value="Genomic_DNA"/>
</dbReference>
<reference evidence="4" key="1">
    <citation type="submission" date="2013-02" db="EMBL/GenBank/DDBJ databases">
        <authorList>
            <person name="Hughes D."/>
        </authorList>
    </citation>
    <scope>NUCLEOTIDE SEQUENCE</scope>
    <source>
        <strain>Durham</strain>
        <strain evidence="4">NC isolate 2 -- Noor lab</strain>
    </source>
</reference>
<dbReference type="EMBL" id="CAQQ02095257">
    <property type="status" value="NOT_ANNOTATED_CDS"/>
    <property type="molecule type" value="Genomic_DNA"/>
</dbReference>
<dbReference type="GO" id="GO:0046983">
    <property type="term" value="F:protein dimerization activity"/>
    <property type="evidence" value="ECO:0007669"/>
    <property type="project" value="InterPro"/>
</dbReference>
<evidence type="ECO:0000259" key="2">
    <source>
        <dbReference type="SMART" id="SM01028"/>
    </source>
</evidence>
<proteinExistence type="predicted"/>
<dbReference type="HOGENOM" id="CLU_2127268_0_0_1"/>
<dbReference type="SMART" id="SM01028">
    <property type="entry name" value="Beta-TrCP_D"/>
    <property type="match status" value="1"/>
</dbReference>
<dbReference type="PANTHER" id="PTHR14604:SF4">
    <property type="entry name" value="F-BOX DOMAIN-CONTAINING PROTEIN"/>
    <property type="match status" value="1"/>
</dbReference>
<dbReference type="Gene3D" id="6.10.250.1840">
    <property type="match status" value="1"/>
</dbReference>
<evidence type="ECO:0000313" key="4">
    <source>
        <dbReference type="Proteomes" id="UP000015102"/>
    </source>
</evidence>
<dbReference type="InterPro" id="IPR021977">
    <property type="entry name" value="Beta-TrCP_D"/>
</dbReference>
<dbReference type="AlphaFoldDB" id="T1GRQ5"/>
<keyword evidence="4" id="KW-1185">Reference proteome</keyword>
<name>T1GRQ5_MEGSC</name>
<protein>
    <recommendedName>
        <fullName evidence="2">D domain-containing protein</fullName>
    </recommendedName>
</protein>
<dbReference type="PANTHER" id="PTHR14604">
    <property type="entry name" value="WD40 REPEAT PF20"/>
    <property type="match status" value="1"/>
</dbReference>
<dbReference type="STRING" id="36166.T1GRQ5"/>
<dbReference type="Pfam" id="PF12125">
    <property type="entry name" value="Beta-TrCP_D"/>
    <property type="match status" value="1"/>
</dbReference>
<dbReference type="Proteomes" id="UP000015102">
    <property type="component" value="Unassembled WGS sequence"/>
</dbReference>
<dbReference type="InterPro" id="IPR050995">
    <property type="entry name" value="WD-F-box_domain-protein"/>
</dbReference>
<keyword evidence="1" id="KW-0833">Ubl conjugation pathway</keyword>
<reference evidence="3" key="2">
    <citation type="submission" date="2015-06" db="UniProtKB">
        <authorList>
            <consortium name="EnsemblMetazoa"/>
        </authorList>
    </citation>
    <scope>IDENTIFICATION</scope>
</reference>
<accession>T1GRQ5</accession>
<feature type="domain" description="D" evidence="2">
    <location>
        <begin position="65"/>
        <end position="104"/>
    </location>
</feature>
<organism evidence="3 4">
    <name type="scientific">Megaselia scalaris</name>
    <name type="common">Humpbacked fly</name>
    <name type="synonym">Phora scalaris</name>
    <dbReference type="NCBI Taxonomy" id="36166"/>
    <lineage>
        <taxon>Eukaryota</taxon>
        <taxon>Metazoa</taxon>
        <taxon>Ecdysozoa</taxon>
        <taxon>Arthropoda</taxon>
        <taxon>Hexapoda</taxon>
        <taxon>Insecta</taxon>
        <taxon>Pterygota</taxon>
        <taxon>Neoptera</taxon>
        <taxon>Endopterygota</taxon>
        <taxon>Diptera</taxon>
        <taxon>Brachycera</taxon>
        <taxon>Muscomorpha</taxon>
        <taxon>Platypezoidea</taxon>
        <taxon>Phoridae</taxon>
        <taxon>Megaseliini</taxon>
        <taxon>Megaselia</taxon>
    </lineage>
</organism>
<evidence type="ECO:0000256" key="1">
    <source>
        <dbReference type="ARBA" id="ARBA00022786"/>
    </source>
</evidence>